<dbReference type="GO" id="GO:0008289">
    <property type="term" value="F:lipid binding"/>
    <property type="evidence" value="ECO:0007669"/>
    <property type="project" value="InterPro"/>
</dbReference>
<keyword evidence="3" id="KW-1185">Reference proteome</keyword>
<dbReference type="PANTHER" id="PTHR11008:SF9">
    <property type="entry name" value="PROTEIN TAKEOUT-LIKE PROTEIN"/>
    <property type="match status" value="1"/>
</dbReference>
<dbReference type="AlphaFoldDB" id="A0AAW1DT89"/>
<sequence length="254" mass="28671">MEKIVKSYFLTICILLLTYTDGSYSEESKDTQRMRFHQNTQLKSDDDLQKLFEKLFDKVIKIIKTKDPFNYPGFNFDVNSYGVKCKGYLNDLSLSSTSTIELTHLKVIKNPLRFELGLGFSLLQIIGKYDLNFDFLTMFPIYGKGDIGGAISKTNISVSMDIDNPEEGAMQLSTMNLNLTAESLKIDIKNLLNNSALGEFVSSVISDISPMLLGSLGVLVKSVEGRIQDILNNYLLKENITFEEIIVIIKQFVQ</sequence>
<dbReference type="Proteomes" id="UP001461498">
    <property type="component" value="Unassembled WGS sequence"/>
</dbReference>
<reference evidence="2 3" key="1">
    <citation type="submission" date="2022-12" db="EMBL/GenBank/DDBJ databases">
        <title>Chromosome-level genome assembly of true bugs.</title>
        <authorList>
            <person name="Ma L."/>
            <person name="Li H."/>
        </authorList>
    </citation>
    <scope>NUCLEOTIDE SEQUENCE [LARGE SCALE GENOMIC DNA]</scope>
    <source>
        <strain evidence="2">Lab_2022b</strain>
    </source>
</reference>
<accession>A0AAW1DT89</accession>
<proteinExistence type="predicted"/>
<evidence type="ECO:0000256" key="1">
    <source>
        <dbReference type="SAM" id="SignalP"/>
    </source>
</evidence>
<gene>
    <name evidence="2" type="ORF">O3M35_000737</name>
</gene>
<dbReference type="Gene3D" id="3.15.10.30">
    <property type="entry name" value="Haemolymph juvenile hormone binding protein"/>
    <property type="match status" value="1"/>
</dbReference>
<dbReference type="InterPro" id="IPR038606">
    <property type="entry name" value="To_sf"/>
</dbReference>
<dbReference type="Pfam" id="PF06585">
    <property type="entry name" value="JHBP"/>
    <property type="match status" value="1"/>
</dbReference>
<evidence type="ECO:0000313" key="3">
    <source>
        <dbReference type="Proteomes" id="UP001461498"/>
    </source>
</evidence>
<dbReference type="SUPFAM" id="SSF55394">
    <property type="entry name" value="Bactericidal permeability-increasing protein, BPI"/>
    <property type="match status" value="1"/>
</dbReference>
<comment type="caution">
    <text evidence="2">The sequence shown here is derived from an EMBL/GenBank/DDBJ whole genome shotgun (WGS) entry which is preliminary data.</text>
</comment>
<organism evidence="2 3">
    <name type="scientific">Rhynocoris fuscipes</name>
    <dbReference type="NCBI Taxonomy" id="488301"/>
    <lineage>
        <taxon>Eukaryota</taxon>
        <taxon>Metazoa</taxon>
        <taxon>Ecdysozoa</taxon>
        <taxon>Arthropoda</taxon>
        <taxon>Hexapoda</taxon>
        <taxon>Insecta</taxon>
        <taxon>Pterygota</taxon>
        <taxon>Neoptera</taxon>
        <taxon>Paraneoptera</taxon>
        <taxon>Hemiptera</taxon>
        <taxon>Heteroptera</taxon>
        <taxon>Panheteroptera</taxon>
        <taxon>Cimicomorpha</taxon>
        <taxon>Reduviidae</taxon>
        <taxon>Harpactorinae</taxon>
        <taxon>Harpactorini</taxon>
        <taxon>Rhynocoris</taxon>
    </lineage>
</organism>
<name>A0AAW1DT89_9HEMI</name>
<feature type="signal peptide" evidence="1">
    <location>
        <begin position="1"/>
        <end position="25"/>
    </location>
</feature>
<dbReference type="InterPro" id="IPR010562">
    <property type="entry name" value="Haemolymph_juvenile_hormone-bd"/>
</dbReference>
<evidence type="ECO:0000313" key="2">
    <source>
        <dbReference type="EMBL" id="KAK9512274.1"/>
    </source>
</evidence>
<feature type="chain" id="PRO_5043631896" evidence="1">
    <location>
        <begin position="26"/>
        <end position="254"/>
    </location>
</feature>
<dbReference type="EMBL" id="JAPXFL010000001">
    <property type="protein sequence ID" value="KAK9512274.1"/>
    <property type="molecule type" value="Genomic_DNA"/>
</dbReference>
<keyword evidence="1" id="KW-0732">Signal</keyword>
<dbReference type="InterPro" id="IPR017943">
    <property type="entry name" value="Bactericidal_perm-incr_a/b_dom"/>
</dbReference>
<dbReference type="PANTHER" id="PTHR11008">
    <property type="entry name" value="PROTEIN TAKEOUT-LIKE PROTEIN"/>
    <property type="match status" value="1"/>
</dbReference>
<protein>
    <submittedName>
        <fullName evidence="2">Uncharacterized protein</fullName>
    </submittedName>
</protein>